<keyword evidence="2" id="KW-1185">Reference proteome</keyword>
<comment type="caution">
    <text evidence="1">The sequence shown here is derived from an EMBL/GenBank/DDBJ whole genome shotgun (WGS) entry which is preliminary data.</text>
</comment>
<reference evidence="1 2" key="1">
    <citation type="journal article" date="2023" name="IMA Fungus">
        <title>Comparative genomic study of the Penicillium genus elucidates a diverse pangenome and 15 lateral gene transfer events.</title>
        <authorList>
            <person name="Petersen C."/>
            <person name="Sorensen T."/>
            <person name="Nielsen M.R."/>
            <person name="Sondergaard T.E."/>
            <person name="Sorensen J.L."/>
            <person name="Fitzpatrick D.A."/>
            <person name="Frisvad J.C."/>
            <person name="Nielsen K.L."/>
        </authorList>
    </citation>
    <scope>NUCLEOTIDE SEQUENCE [LARGE SCALE GENOMIC DNA]</scope>
    <source>
        <strain evidence="1 2">IBT 35679</strain>
    </source>
</reference>
<gene>
    <name evidence="1" type="ORF">N7494_012988</name>
</gene>
<dbReference type="Proteomes" id="UP001220324">
    <property type="component" value="Unassembled WGS sequence"/>
</dbReference>
<name>A0AAD6GB42_9EURO</name>
<evidence type="ECO:0000313" key="2">
    <source>
        <dbReference type="Proteomes" id="UP001220324"/>
    </source>
</evidence>
<sequence length="279" mass="31210">MELPPKIEVDLESNVRYEYDPWLLDDHPLRSYPTECIPGLGAIIAEAYTSVRNRWKECLLRAVCLVIACFAAFQCLQYVPSLGEGLAHPRSRLSPREWEVKCTFPYSDPRPSALTQSVAAGCDGFRTDIWLDGHGLQMGHVGSEPKVDNSLQLRLDSLFARLQRRDLSDSLQIPLDTEKPTEMIEATPTESFFLVLDAQSPLREVLGLLLPQLETLRQRGYLTTWDGAQVIPGPVTVIVTGETAPECLAVKSSNIFWSLRDDISRGDVTNDHLIPMCAE</sequence>
<dbReference type="EMBL" id="JAQIZZ010000008">
    <property type="protein sequence ID" value="KAJ5526338.1"/>
    <property type="molecule type" value="Genomic_DNA"/>
</dbReference>
<protein>
    <recommendedName>
        <fullName evidence="3">Altered inheritance of mitochondria protein 6</fullName>
    </recommendedName>
</protein>
<accession>A0AAD6GB42</accession>
<evidence type="ECO:0000313" key="1">
    <source>
        <dbReference type="EMBL" id="KAJ5526338.1"/>
    </source>
</evidence>
<organism evidence="1 2">
    <name type="scientific">Penicillium frequentans</name>
    <dbReference type="NCBI Taxonomy" id="3151616"/>
    <lineage>
        <taxon>Eukaryota</taxon>
        <taxon>Fungi</taxon>
        <taxon>Dikarya</taxon>
        <taxon>Ascomycota</taxon>
        <taxon>Pezizomycotina</taxon>
        <taxon>Eurotiomycetes</taxon>
        <taxon>Eurotiomycetidae</taxon>
        <taxon>Eurotiales</taxon>
        <taxon>Aspergillaceae</taxon>
        <taxon>Penicillium</taxon>
    </lineage>
</organism>
<proteinExistence type="predicted"/>
<evidence type="ECO:0008006" key="3">
    <source>
        <dbReference type="Google" id="ProtNLM"/>
    </source>
</evidence>
<dbReference type="AlphaFoldDB" id="A0AAD6GB42"/>